<reference evidence="9 10" key="1">
    <citation type="submission" date="2018-06" db="EMBL/GenBank/DDBJ databases">
        <title>Draft Genome Sequence of a Novel Marine Bacterium Related to the Verrucomicrobia.</title>
        <authorList>
            <person name="Vosseberg J."/>
            <person name="Martijn J."/>
            <person name="Ettema T.J.G."/>
        </authorList>
    </citation>
    <scope>NUCLEOTIDE SEQUENCE [LARGE SCALE GENOMIC DNA]</scope>
    <source>
        <strain evidence="9">TARA_B100001123</strain>
    </source>
</reference>
<gene>
    <name evidence="9" type="primary">hmuU</name>
    <name evidence="9" type="ORF">DF168_00645</name>
</gene>
<keyword evidence="5 8" id="KW-0812">Transmembrane</keyword>
<dbReference type="InterPro" id="IPR000522">
    <property type="entry name" value="ABC_transptr_permease_BtuC"/>
</dbReference>
<dbReference type="EMBL" id="CP029803">
    <property type="protein sequence ID" value="AWT59455.1"/>
    <property type="molecule type" value="Genomic_DNA"/>
</dbReference>
<name>A0A2Z4ADJ5_9BACT</name>
<dbReference type="GO" id="GO:0005886">
    <property type="term" value="C:plasma membrane"/>
    <property type="evidence" value="ECO:0007669"/>
    <property type="project" value="UniProtKB-SubCell"/>
</dbReference>
<evidence type="ECO:0000256" key="2">
    <source>
        <dbReference type="ARBA" id="ARBA00007935"/>
    </source>
</evidence>
<dbReference type="SUPFAM" id="SSF81345">
    <property type="entry name" value="ABC transporter involved in vitamin B12 uptake, BtuC"/>
    <property type="match status" value="1"/>
</dbReference>
<dbReference type="CDD" id="cd06550">
    <property type="entry name" value="TM_ABC_iron-siderophores_like"/>
    <property type="match status" value="1"/>
</dbReference>
<dbReference type="InterPro" id="IPR037294">
    <property type="entry name" value="ABC_BtuC-like"/>
</dbReference>
<accession>A0A2Z4ADJ5</accession>
<dbReference type="GO" id="GO:0022857">
    <property type="term" value="F:transmembrane transporter activity"/>
    <property type="evidence" value="ECO:0007669"/>
    <property type="project" value="InterPro"/>
</dbReference>
<feature type="transmembrane region" description="Helical" evidence="8">
    <location>
        <begin position="12"/>
        <end position="33"/>
    </location>
</feature>
<evidence type="ECO:0000256" key="8">
    <source>
        <dbReference type="SAM" id="Phobius"/>
    </source>
</evidence>
<dbReference type="PANTHER" id="PTHR30472">
    <property type="entry name" value="FERRIC ENTEROBACTIN TRANSPORT SYSTEM PERMEASE PROTEIN"/>
    <property type="match status" value="1"/>
</dbReference>
<organism evidence="9 10">
    <name type="scientific">Candidatus Moanibacter tarae</name>
    <dbReference type="NCBI Taxonomy" id="2200854"/>
    <lineage>
        <taxon>Bacteria</taxon>
        <taxon>Pseudomonadati</taxon>
        <taxon>Verrucomicrobiota</taxon>
        <taxon>Opitutia</taxon>
        <taxon>Puniceicoccales</taxon>
        <taxon>Puniceicoccales incertae sedis</taxon>
        <taxon>Candidatus Moanibacter</taxon>
    </lineage>
</organism>
<feature type="transmembrane region" description="Helical" evidence="8">
    <location>
        <begin position="307"/>
        <end position="325"/>
    </location>
</feature>
<evidence type="ECO:0000313" key="10">
    <source>
        <dbReference type="Proteomes" id="UP000247465"/>
    </source>
</evidence>
<comment type="similarity">
    <text evidence="2">Belongs to the binding-protein-dependent transport system permease family. FecCD subfamily.</text>
</comment>
<keyword evidence="4" id="KW-1003">Cell membrane</keyword>
<feature type="transmembrane region" description="Helical" evidence="8">
    <location>
        <begin position="212"/>
        <end position="242"/>
    </location>
</feature>
<keyword evidence="7 8" id="KW-0472">Membrane</keyword>
<dbReference type="Pfam" id="PF01032">
    <property type="entry name" value="FecCD"/>
    <property type="match status" value="1"/>
</dbReference>
<evidence type="ECO:0000256" key="6">
    <source>
        <dbReference type="ARBA" id="ARBA00022989"/>
    </source>
</evidence>
<evidence type="ECO:0000256" key="3">
    <source>
        <dbReference type="ARBA" id="ARBA00022448"/>
    </source>
</evidence>
<feature type="transmembrane region" description="Helical" evidence="8">
    <location>
        <begin position="332"/>
        <end position="351"/>
    </location>
</feature>
<dbReference type="Proteomes" id="UP000247465">
    <property type="component" value="Chromosome"/>
</dbReference>
<sequence>MLLVQQDHKRLFFVGMGLLLILVVLVSFIYGQISINLLQIFALFSSKLGWELHGVNYSPHGESVLWSVLWSIRLPRIILGIMVGAGLAVAGVGMQGLFRNPLAEPSLIGISAGAAMGAVSIIVLRDSVLGWMFVSFGSFSLPLFSFGGGLGVTYLVYQISKTDGRSVVLTMLLSGIAVNALAAAFIGFIIFFSDNQELREFTFWSLGSLSNATWNSLIAVVPLVVIPLLFFPSLALSLNAFLLGESEASHLGINTQRTKTMVIFLCSSMVGAIVSVCGIIGFVGLVIPHLTRLILGPDNRLLIPGSALIGALLIISTDFFCRWVLAPDEFPIGIVTAIFGAPFFLLMIALSKSRGWR</sequence>
<evidence type="ECO:0000256" key="4">
    <source>
        <dbReference type="ARBA" id="ARBA00022475"/>
    </source>
</evidence>
<dbReference type="FunFam" id="1.10.3470.10:FF:000001">
    <property type="entry name" value="Vitamin B12 ABC transporter permease BtuC"/>
    <property type="match status" value="1"/>
</dbReference>
<protein>
    <submittedName>
        <fullName evidence="9">Hemin transport system permease protein HmuU</fullName>
    </submittedName>
</protein>
<proteinExistence type="inferred from homology"/>
<comment type="subcellular location">
    <subcellularLocation>
        <location evidence="1">Cell membrane</location>
        <topology evidence="1">Multi-pass membrane protein</topology>
    </subcellularLocation>
</comment>
<keyword evidence="6 8" id="KW-1133">Transmembrane helix</keyword>
<dbReference type="Gene3D" id="1.10.3470.10">
    <property type="entry name" value="ABC transporter involved in vitamin B12 uptake, BtuC"/>
    <property type="match status" value="1"/>
</dbReference>
<dbReference type="PANTHER" id="PTHR30472:SF25">
    <property type="entry name" value="ABC TRANSPORTER PERMEASE PROTEIN MJ0876-RELATED"/>
    <property type="match status" value="1"/>
</dbReference>
<dbReference type="GO" id="GO:0033214">
    <property type="term" value="P:siderophore-iron import into cell"/>
    <property type="evidence" value="ECO:0007669"/>
    <property type="project" value="TreeGrafter"/>
</dbReference>
<feature type="transmembrane region" description="Helical" evidence="8">
    <location>
        <begin position="262"/>
        <end position="287"/>
    </location>
</feature>
<feature type="transmembrane region" description="Helical" evidence="8">
    <location>
        <begin position="74"/>
        <end position="94"/>
    </location>
</feature>
<evidence type="ECO:0000256" key="1">
    <source>
        <dbReference type="ARBA" id="ARBA00004651"/>
    </source>
</evidence>
<feature type="transmembrane region" description="Helical" evidence="8">
    <location>
        <begin position="169"/>
        <end position="192"/>
    </location>
</feature>
<feature type="transmembrane region" description="Helical" evidence="8">
    <location>
        <begin position="130"/>
        <end position="157"/>
    </location>
</feature>
<feature type="transmembrane region" description="Helical" evidence="8">
    <location>
        <begin position="106"/>
        <end position="124"/>
    </location>
</feature>
<dbReference type="KEGG" id="mtar:DF168_00645"/>
<evidence type="ECO:0000256" key="5">
    <source>
        <dbReference type="ARBA" id="ARBA00022692"/>
    </source>
</evidence>
<evidence type="ECO:0000313" key="9">
    <source>
        <dbReference type="EMBL" id="AWT59455.1"/>
    </source>
</evidence>
<evidence type="ECO:0000256" key="7">
    <source>
        <dbReference type="ARBA" id="ARBA00023136"/>
    </source>
</evidence>
<keyword evidence="3" id="KW-0813">Transport</keyword>
<dbReference type="AlphaFoldDB" id="A0A2Z4ADJ5"/>